<dbReference type="PANTHER" id="PTHR42852:SF6">
    <property type="entry name" value="THIOL:DISULFIDE INTERCHANGE PROTEIN DSBE"/>
    <property type="match status" value="1"/>
</dbReference>
<feature type="domain" description="Thioredoxin" evidence="5">
    <location>
        <begin position="230"/>
        <end position="368"/>
    </location>
</feature>
<evidence type="ECO:0000313" key="7">
    <source>
        <dbReference type="EMBL" id="RHM44839.1"/>
    </source>
</evidence>
<protein>
    <submittedName>
        <fullName evidence="6">AhpC/TSA family protein</fullName>
    </submittedName>
</protein>
<keyword evidence="2" id="KW-0201">Cytochrome c-type biogenesis</keyword>
<gene>
    <name evidence="6" type="ORF">DWW18_02920</name>
    <name evidence="7" type="ORF">DWZ68_06905</name>
</gene>
<evidence type="ECO:0000256" key="3">
    <source>
        <dbReference type="ARBA" id="ARBA00023157"/>
    </source>
</evidence>
<dbReference type="InterPro" id="IPR000866">
    <property type="entry name" value="AhpC/TSA"/>
</dbReference>
<dbReference type="Pfam" id="PF00578">
    <property type="entry name" value="AhpC-TSA"/>
    <property type="match status" value="1"/>
</dbReference>
<dbReference type="GO" id="GO:0016209">
    <property type="term" value="F:antioxidant activity"/>
    <property type="evidence" value="ECO:0007669"/>
    <property type="project" value="InterPro"/>
</dbReference>
<evidence type="ECO:0000313" key="6">
    <source>
        <dbReference type="EMBL" id="RGV35751.1"/>
    </source>
</evidence>
<organism evidence="6 8">
    <name type="scientific">Butyricimonas virosa</name>
    <dbReference type="NCBI Taxonomy" id="544645"/>
    <lineage>
        <taxon>Bacteria</taxon>
        <taxon>Pseudomonadati</taxon>
        <taxon>Bacteroidota</taxon>
        <taxon>Bacteroidia</taxon>
        <taxon>Bacteroidales</taxon>
        <taxon>Odoribacteraceae</taxon>
        <taxon>Butyricimonas</taxon>
    </lineage>
</organism>
<keyword evidence="3" id="KW-1015">Disulfide bond</keyword>
<dbReference type="PROSITE" id="PS51257">
    <property type="entry name" value="PROKAR_LIPOPROTEIN"/>
    <property type="match status" value="1"/>
</dbReference>
<dbReference type="Pfam" id="PF14289">
    <property type="entry name" value="DUF4369"/>
    <property type="match status" value="1"/>
</dbReference>
<dbReference type="RefSeq" id="WP_118258736.1">
    <property type="nucleotide sequence ID" value="NZ_CABJDM010000005.1"/>
</dbReference>
<sequence>MNRIAIIFFVGVISFFVGCKSDEYSIDVFMENNTQATVKIVSLGVDGQEEILASSEAVDGLFHFSGHVDSPRICFLTISGTTGRVPLILENERYRVTIDAKEIVDFRNFTIEGGRLQAIRNKLNDDDEAIYHVRDSLVELYQRARAVMDVIEMSIIRKKLDTLSGQYNARVLDYVRANHDNLVGVALIYEGLMHLPYKQLKARYELLSEIMQNTPEGKVASRRLNWLGSMQSGGQFLEFRLPSVSGDTIALSELKGKVKLIDFWASWCAPCRAENSNLLRIYENYKDKGLVIVSISMDTHKKAWEEAIQEDKLPWLQLSDLKGIGKGIARQYNIQSIPQTYILDAENKVIAVGLRGKELEETIDKAIR</sequence>
<dbReference type="PROSITE" id="PS51352">
    <property type="entry name" value="THIOREDOXIN_2"/>
    <property type="match status" value="1"/>
</dbReference>
<comment type="caution">
    <text evidence="6">The sequence shown here is derived from an EMBL/GenBank/DDBJ whole genome shotgun (WGS) entry which is preliminary data.</text>
</comment>
<accession>A0A412X4M6</accession>
<dbReference type="InterPro" id="IPR050553">
    <property type="entry name" value="Thioredoxin_ResA/DsbE_sf"/>
</dbReference>
<evidence type="ECO:0000313" key="8">
    <source>
        <dbReference type="Proteomes" id="UP000283589"/>
    </source>
</evidence>
<name>A0A412X4M6_9BACT</name>
<dbReference type="EMBL" id="QRPV01000005">
    <property type="protein sequence ID" value="RHM44839.1"/>
    <property type="molecule type" value="Genomic_DNA"/>
</dbReference>
<dbReference type="InterPro" id="IPR036249">
    <property type="entry name" value="Thioredoxin-like_sf"/>
</dbReference>
<evidence type="ECO:0000256" key="4">
    <source>
        <dbReference type="ARBA" id="ARBA00023284"/>
    </source>
</evidence>
<keyword evidence="4" id="KW-0676">Redox-active center</keyword>
<dbReference type="Gene3D" id="3.40.30.10">
    <property type="entry name" value="Glutaredoxin"/>
    <property type="match status" value="1"/>
</dbReference>
<dbReference type="InterPro" id="IPR025380">
    <property type="entry name" value="DUF4369"/>
</dbReference>
<dbReference type="InterPro" id="IPR013766">
    <property type="entry name" value="Thioredoxin_domain"/>
</dbReference>
<dbReference type="GO" id="GO:0017004">
    <property type="term" value="P:cytochrome complex assembly"/>
    <property type="evidence" value="ECO:0007669"/>
    <property type="project" value="UniProtKB-KW"/>
</dbReference>
<dbReference type="PROSITE" id="PS00194">
    <property type="entry name" value="THIOREDOXIN_1"/>
    <property type="match status" value="1"/>
</dbReference>
<dbReference type="PANTHER" id="PTHR42852">
    <property type="entry name" value="THIOL:DISULFIDE INTERCHANGE PROTEIN DSBE"/>
    <property type="match status" value="1"/>
</dbReference>
<dbReference type="EMBL" id="QRZA01000003">
    <property type="protein sequence ID" value="RGV35751.1"/>
    <property type="molecule type" value="Genomic_DNA"/>
</dbReference>
<proteinExistence type="predicted"/>
<dbReference type="AlphaFoldDB" id="A0A412X4M6"/>
<dbReference type="SUPFAM" id="SSF52833">
    <property type="entry name" value="Thioredoxin-like"/>
    <property type="match status" value="1"/>
</dbReference>
<dbReference type="InterPro" id="IPR017937">
    <property type="entry name" value="Thioredoxin_CS"/>
</dbReference>
<dbReference type="Proteomes" id="UP000283589">
    <property type="component" value="Unassembled WGS sequence"/>
</dbReference>
<evidence type="ECO:0000313" key="9">
    <source>
        <dbReference type="Proteomes" id="UP000286038"/>
    </source>
</evidence>
<reference evidence="8 9" key="1">
    <citation type="submission" date="2018-08" db="EMBL/GenBank/DDBJ databases">
        <title>A genome reference for cultivated species of the human gut microbiota.</title>
        <authorList>
            <person name="Zou Y."/>
            <person name="Xue W."/>
            <person name="Luo G."/>
        </authorList>
    </citation>
    <scope>NUCLEOTIDE SEQUENCE [LARGE SCALE GENOMIC DNA]</scope>
    <source>
        <strain evidence="6 8">AF14-49</strain>
        <strain evidence="7 9">AF34-33</strain>
    </source>
</reference>
<comment type="subcellular location">
    <subcellularLocation>
        <location evidence="1">Cell envelope</location>
    </subcellularLocation>
</comment>
<evidence type="ECO:0000256" key="1">
    <source>
        <dbReference type="ARBA" id="ARBA00004196"/>
    </source>
</evidence>
<dbReference type="CDD" id="cd02966">
    <property type="entry name" value="TlpA_like_family"/>
    <property type="match status" value="1"/>
</dbReference>
<evidence type="ECO:0000259" key="5">
    <source>
        <dbReference type="PROSITE" id="PS51352"/>
    </source>
</evidence>
<dbReference type="Proteomes" id="UP000286038">
    <property type="component" value="Unassembled WGS sequence"/>
</dbReference>
<dbReference type="GO" id="GO:0016491">
    <property type="term" value="F:oxidoreductase activity"/>
    <property type="evidence" value="ECO:0007669"/>
    <property type="project" value="InterPro"/>
</dbReference>
<dbReference type="GO" id="GO:0030313">
    <property type="term" value="C:cell envelope"/>
    <property type="evidence" value="ECO:0007669"/>
    <property type="project" value="UniProtKB-SubCell"/>
</dbReference>
<evidence type="ECO:0000256" key="2">
    <source>
        <dbReference type="ARBA" id="ARBA00022748"/>
    </source>
</evidence>